<dbReference type="EMBL" id="LJCS01000011">
    <property type="protein sequence ID" value="KOY62841.1"/>
    <property type="molecule type" value="Genomic_DNA"/>
</dbReference>
<evidence type="ECO:0000313" key="4">
    <source>
        <dbReference type="Proteomes" id="UP000322184"/>
    </source>
</evidence>
<dbReference type="PROSITE" id="PS51257">
    <property type="entry name" value="PROKAR_LIPOPROTEIN"/>
    <property type="match status" value="1"/>
</dbReference>
<evidence type="ECO:0000313" key="2">
    <source>
        <dbReference type="EMBL" id="KOY62841.1"/>
    </source>
</evidence>
<gene>
    <name evidence="2" type="ORF">AM629_06410</name>
    <name evidence="1" type="ORF">F0L16_01295</name>
</gene>
<organism evidence="1 4">
    <name type="scientific">Photorhabdus heterorhabditis</name>
    <dbReference type="NCBI Taxonomy" id="880156"/>
    <lineage>
        <taxon>Bacteria</taxon>
        <taxon>Pseudomonadati</taxon>
        <taxon>Pseudomonadota</taxon>
        <taxon>Gammaproteobacteria</taxon>
        <taxon>Enterobacterales</taxon>
        <taxon>Morganellaceae</taxon>
        <taxon>Photorhabdus</taxon>
    </lineage>
</organism>
<evidence type="ECO:0000313" key="3">
    <source>
        <dbReference type="Proteomes" id="UP000037727"/>
    </source>
</evidence>
<name>A0A5B0X8W5_9GAMM</name>
<dbReference type="EMBL" id="VTUW01000001">
    <property type="protein sequence ID" value="KAA1195776.1"/>
    <property type="molecule type" value="Genomic_DNA"/>
</dbReference>
<protein>
    <submittedName>
        <fullName evidence="1">Uncharacterized protein</fullName>
    </submittedName>
</protein>
<dbReference type="AlphaFoldDB" id="A0A5B0X8W5"/>
<dbReference type="Proteomes" id="UP000322184">
    <property type="component" value="Unassembled WGS sequence"/>
</dbReference>
<comment type="caution">
    <text evidence="1">The sequence shown here is derived from an EMBL/GenBank/DDBJ whole genome shotgun (WGS) entry which is preliminary data.</text>
</comment>
<proteinExistence type="predicted"/>
<sequence length="147" mass="16281">MKRVRNINKVVVVAGGVLVACLLVCWGLGKIFHKDDLINLTDNRLQKVSNFISCSVNIPSLNIAVKGKDLISINGIDSKVISISNNYRSHNSKHINCNGKKLSNIKVIETASYSFLMGKDNKSIYMADFKNKFNDEMISGSWVFNAG</sequence>
<dbReference type="RefSeq" id="WP_054477240.1">
    <property type="nucleotide sequence ID" value="NZ_CAWMRL010000011.1"/>
</dbReference>
<dbReference type="Proteomes" id="UP000037727">
    <property type="component" value="Unassembled WGS sequence"/>
</dbReference>
<dbReference type="STRING" id="880156.AM629_06410"/>
<reference evidence="1 4" key="2">
    <citation type="submission" date="2019-09" db="EMBL/GenBank/DDBJ databases">
        <title>Whole genome sequence of Photorhabdus heterorhabditis strain ETL (Enterobacteriales: Enterobacteriaceae) a bacterial symbiont of Heterorhabditis zealandica strain ETL (Rhabditida: Heterorhabditidae).</title>
        <authorList>
            <person name="Lulamba T.E."/>
            <person name="Serepa-Dlamini M.H."/>
        </authorList>
    </citation>
    <scope>NUCLEOTIDE SEQUENCE [LARGE SCALE GENOMIC DNA]</scope>
    <source>
        <strain evidence="1 4">ETL</strain>
    </source>
</reference>
<accession>A0A5B0X8W5</accession>
<reference evidence="2 3" key="1">
    <citation type="submission" date="2015-09" db="EMBL/GenBank/DDBJ databases">
        <title>Draft genome sequence and assembly of Photorhabdus sp. VMG, a bacterial symbiont associated with Heterorhabditis zealandica.</title>
        <authorList>
            <person name="Naidoo S."/>
            <person name="Featherston J."/>
            <person name="Mothupi B."/>
            <person name="Gray V.M."/>
        </authorList>
    </citation>
    <scope>NUCLEOTIDE SEQUENCE [LARGE SCALE GENOMIC DNA]</scope>
    <source>
        <strain evidence="2 3">VMG</strain>
    </source>
</reference>
<evidence type="ECO:0000313" key="1">
    <source>
        <dbReference type="EMBL" id="KAA1195776.1"/>
    </source>
</evidence>
<keyword evidence="3" id="KW-1185">Reference proteome</keyword>